<reference evidence="1" key="1">
    <citation type="submission" date="2022-10" db="EMBL/GenBank/DDBJ databases">
        <title>Genome Sequence of Xylaria curta.</title>
        <authorList>
            <person name="Buettner E."/>
        </authorList>
    </citation>
    <scope>NUCLEOTIDE SEQUENCE</scope>
    <source>
        <strain evidence="1">Babe10</strain>
    </source>
</reference>
<dbReference type="Proteomes" id="UP001143856">
    <property type="component" value="Unassembled WGS sequence"/>
</dbReference>
<dbReference type="EMBL" id="JAPDGR010003481">
    <property type="protein sequence ID" value="KAJ2971076.1"/>
    <property type="molecule type" value="Genomic_DNA"/>
</dbReference>
<gene>
    <name evidence="1" type="ORF">NUW58_g9518</name>
</gene>
<evidence type="ECO:0000313" key="2">
    <source>
        <dbReference type="Proteomes" id="UP001143856"/>
    </source>
</evidence>
<proteinExistence type="predicted"/>
<comment type="caution">
    <text evidence="1">The sequence shown here is derived from an EMBL/GenBank/DDBJ whole genome shotgun (WGS) entry which is preliminary data.</text>
</comment>
<sequence>MAAINHRGPRKYSHKHCPLGDPAKDIRVLEIIDNDRDDVECKLETHRGGDYDTLSWCWGGAEANSEIRILHSSDPYYYPVPSNLKFALKELRRQKTFRIWIDFVCIDQSNNDEKNNQVPMMSSIYGNSRCVYVWLGPEADNSNLAMDFIQNRVLNLKDFDRLVEESNTRAEWKALTELIKRPWFTRRWIIQEIALARDAFLLCGQKKIRWVDFADAISLFNEVETGTKSLSEQMKGDKALKHVPDFFGHVPALSATQLVEVTNNLFWRVSKDEREAKNNLEYLISIFTAFKASEPRDTVYALLAVAKDTVPRVHYDEHPVIKSSAELAVSNFVKNLTKKVEIVSKPYNVDYGLPLSDVYVQFVEWAIKRSDKNRGLDIICRPWVPVPRNEPDEEEDDHWRAVFEEDESKRAVGEGKDTLPSWVPTVAGAAFERDGADGKMTRMNADTLVGLPTTHNYNAAGTRQVTRLLRFEKGTWNGLHHHSMFVEGFIFDSIGELKPSSQQGSIPYEWKKLGRRGAGGMDFSDEYLRTLVADRGPTGGNAPRYYARLIRHAYTEGVPRDALNTERQVHFGKSKVVGDVLSRDQLQEAKRESKR</sequence>
<organism evidence="1 2">
    <name type="scientific">Xylaria curta</name>
    <dbReference type="NCBI Taxonomy" id="42375"/>
    <lineage>
        <taxon>Eukaryota</taxon>
        <taxon>Fungi</taxon>
        <taxon>Dikarya</taxon>
        <taxon>Ascomycota</taxon>
        <taxon>Pezizomycotina</taxon>
        <taxon>Sordariomycetes</taxon>
        <taxon>Xylariomycetidae</taxon>
        <taxon>Xylariales</taxon>
        <taxon>Xylariaceae</taxon>
        <taxon>Xylaria</taxon>
    </lineage>
</organism>
<name>A0ACC1MXI1_9PEZI</name>
<keyword evidence="2" id="KW-1185">Reference proteome</keyword>
<accession>A0ACC1MXI1</accession>
<evidence type="ECO:0000313" key="1">
    <source>
        <dbReference type="EMBL" id="KAJ2971076.1"/>
    </source>
</evidence>
<protein>
    <submittedName>
        <fullName evidence="1">Uncharacterized protein</fullName>
    </submittedName>
</protein>